<sequence>MPVPAVPTSTTILVIGGGPAGAYTASALAREGFAVTLLEKEYFPRYHIGESMLPSCRPFLRFIGAEEKIVNHGFTVKVGAAVKLNQYKREGFVYSLGKNHLGLTHAQVRSEFDEILLRHAAESGVCVCEGVQVTGITFSSDDERRPVSAAWKSDVGSKGEVRFKWLVDASGRTGLMSSKYLKNRKFNQNLKNIAFWAYWTGTGTYEPGTRRENAPWFEALTDETGWSWFIPLHNGTVSVGVVLKEEVSRTKRSTVVGSDVNKTHYLTQLKLAPGVVRLLGTAELTGEIKSAGDYSYSASYYAGPNYRIAGDAGVHLAFANALSAASTIAASIRGQCTEAEAIAFHNSKTGTSYTRFLLVVLSIYRQINAQAAPVLSDIDEDNFDRAFDFLRPIIQGTADADQSMTEQTLQRTMDFCEHALGPTTPEMHAAVAGRVDPALLAHDGPIMDTKAAAALAGKDEEAKQVLWRVNARKAVNGIYDWEDNFQRENLRGLVVVLERGRLGLRRVGDSGAL</sequence>
<dbReference type="GO" id="GO:0140907">
    <property type="term" value="F:flavin-dependent halogenase activity"/>
    <property type="evidence" value="ECO:0007669"/>
    <property type="project" value="UniProtKB-ARBA"/>
</dbReference>
<evidence type="ECO:0000256" key="3">
    <source>
        <dbReference type="ARBA" id="ARBA00023033"/>
    </source>
</evidence>
<dbReference type="Proteomes" id="UP001218218">
    <property type="component" value="Unassembled WGS sequence"/>
</dbReference>
<dbReference type="EMBL" id="JARIHO010000035">
    <property type="protein sequence ID" value="KAJ7331425.1"/>
    <property type="molecule type" value="Genomic_DNA"/>
</dbReference>
<gene>
    <name evidence="5" type="ORF">DFH08DRAFT_925968</name>
</gene>
<dbReference type="GO" id="GO:0004497">
    <property type="term" value="F:monooxygenase activity"/>
    <property type="evidence" value="ECO:0007669"/>
    <property type="project" value="UniProtKB-KW"/>
</dbReference>
<comment type="catalytic activity">
    <reaction evidence="4">
        <text>melleolide F + FADH2 + chloride + O2 = 6'-chloromelleolide F + FAD + 2 H2O + H(+)</text>
        <dbReference type="Rhea" id="RHEA:67160"/>
        <dbReference type="ChEBI" id="CHEBI:15377"/>
        <dbReference type="ChEBI" id="CHEBI:15378"/>
        <dbReference type="ChEBI" id="CHEBI:15379"/>
        <dbReference type="ChEBI" id="CHEBI:17996"/>
        <dbReference type="ChEBI" id="CHEBI:57692"/>
        <dbReference type="ChEBI" id="CHEBI:58307"/>
        <dbReference type="ChEBI" id="CHEBI:167712"/>
        <dbReference type="ChEBI" id="CHEBI:167713"/>
    </reaction>
    <physiologicalReaction direction="left-to-right" evidence="4">
        <dbReference type="Rhea" id="RHEA:67161"/>
    </physiologicalReaction>
</comment>
<protein>
    <submittedName>
        <fullName evidence="5">Halogenase</fullName>
    </submittedName>
</protein>
<proteinExistence type="inferred from homology"/>
<evidence type="ECO:0000313" key="6">
    <source>
        <dbReference type="Proteomes" id="UP001218218"/>
    </source>
</evidence>
<dbReference type="Pfam" id="PF04820">
    <property type="entry name" value="Trp_halogenase"/>
    <property type="match status" value="2"/>
</dbReference>
<keyword evidence="3" id="KW-0503">Monooxygenase</keyword>
<comment type="similarity">
    <text evidence="1">Belongs to the flavin-dependent halogenase family.</text>
</comment>
<evidence type="ECO:0000256" key="1">
    <source>
        <dbReference type="ARBA" id="ARBA00005706"/>
    </source>
</evidence>
<organism evidence="5 6">
    <name type="scientific">Mycena albidolilacea</name>
    <dbReference type="NCBI Taxonomy" id="1033008"/>
    <lineage>
        <taxon>Eukaryota</taxon>
        <taxon>Fungi</taxon>
        <taxon>Dikarya</taxon>
        <taxon>Basidiomycota</taxon>
        <taxon>Agaricomycotina</taxon>
        <taxon>Agaricomycetes</taxon>
        <taxon>Agaricomycetidae</taxon>
        <taxon>Agaricales</taxon>
        <taxon>Marasmiineae</taxon>
        <taxon>Mycenaceae</taxon>
        <taxon>Mycena</taxon>
    </lineage>
</organism>
<name>A0AAD6ZNP6_9AGAR</name>
<evidence type="ECO:0000313" key="5">
    <source>
        <dbReference type="EMBL" id="KAJ7331425.1"/>
    </source>
</evidence>
<accession>A0AAD6ZNP6</accession>
<dbReference type="InterPro" id="IPR036188">
    <property type="entry name" value="FAD/NAD-bd_sf"/>
</dbReference>
<keyword evidence="6" id="KW-1185">Reference proteome</keyword>
<keyword evidence="2" id="KW-0560">Oxidoreductase</keyword>
<comment type="caution">
    <text evidence="5">The sequence shown here is derived from an EMBL/GenBank/DDBJ whole genome shotgun (WGS) entry which is preliminary data.</text>
</comment>
<dbReference type="Gene3D" id="3.50.50.60">
    <property type="entry name" value="FAD/NAD(P)-binding domain"/>
    <property type="match status" value="1"/>
</dbReference>
<dbReference type="InterPro" id="IPR006905">
    <property type="entry name" value="Flavin_halogenase"/>
</dbReference>
<evidence type="ECO:0000256" key="2">
    <source>
        <dbReference type="ARBA" id="ARBA00023002"/>
    </source>
</evidence>
<dbReference type="SUPFAM" id="SSF51905">
    <property type="entry name" value="FAD/NAD(P)-binding domain"/>
    <property type="match status" value="1"/>
</dbReference>
<dbReference type="GO" id="GO:0044550">
    <property type="term" value="P:secondary metabolite biosynthetic process"/>
    <property type="evidence" value="ECO:0007669"/>
    <property type="project" value="UniProtKB-ARBA"/>
</dbReference>
<evidence type="ECO:0000256" key="4">
    <source>
        <dbReference type="ARBA" id="ARBA00049364"/>
    </source>
</evidence>
<dbReference type="AlphaFoldDB" id="A0AAD6ZNP6"/>
<dbReference type="PRINTS" id="PR00420">
    <property type="entry name" value="RNGMNOXGNASE"/>
</dbReference>
<dbReference type="PANTHER" id="PTHR43747:SF5">
    <property type="entry name" value="FAD-BINDING DOMAIN-CONTAINING PROTEIN"/>
    <property type="match status" value="1"/>
</dbReference>
<dbReference type="PANTHER" id="PTHR43747">
    <property type="entry name" value="FAD-BINDING PROTEIN"/>
    <property type="match status" value="1"/>
</dbReference>
<dbReference type="InterPro" id="IPR050816">
    <property type="entry name" value="Flavin-dep_Halogenase_NPB"/>
</dbReference>
<reference evidence="5" key="1">
    <citation type="submission" date="2023-03" db="EMBL/GenBank/DDBJ databases">
        <title>Massive genome expansion in bonnet fungi (Mycena s.s.) driven by repeated elements and novel gene families across ecological guilds.</title>
        <authorList>
            <consortium name="Lawrence Berkeley National Laboratory"/>
            <person name="Harder C.B."/>
            <person name="Miyauchi S."/>
            <person name="Viragh M."/>
            <person name="Kuo A."/>
            <person name="Thoen E."/>
            <person name="Andreopoulos B."/>
            <person name="Lu D."/>
            <person name="Skrede I."/>
            <person name="Drula E."/>
            <person name="Henrissat B."/>
            <person name="Morin E."/>
            <person name="Kohler A."/>
            <person name="Barry K."/>
            <person name="LaButti K."/>
            <person name="Morin E."/>
            <person name="Salamov A."/>
            <person name="Lipzen A."/>
            <person name="Mereny Z."/>
            <person name="Hegedus B."/>
            <person name="Baldrian P."/>
            <person name="Stursova M."/>
            <person name="Weitz H."/>
            <person name="Taylor A."/>
            <person name="Grigoriev I.V."/>
            <person name="Nagy L.G."/>
            <person name="Martin F."/>
            <person name="Kauserud H."/>
        </authorList>
    </citation>
    <scope>NUCLEOTIDE SEQUENCE</scope>
    <source>
        <strain evidence="5">CBHHK002</strain>
    </source>
</reference>